<dbReference type="PRINTS" id="PR01182">
    <property type="entry name" value="ORNDCRBXLASE"/>
</dbReference>
<dbReference type="Gene3D" id="2.40.37.10">
    <property type="entry name" value="Lyase, Ornithine Decarboxylase, Chain A, domain 1"/>
    <property type="match status" value="1"/>
</dbReference>
<sequence>MSRFPQVWASEEDHLRAARPEHPVFYFAPEVLARTARRFRNGFDGLVTFAVKANPERAVLENLVGAGIAGFDVASPAEIALIREIAPKAALHYNNPVRSRAEIAFAVEAGVASYSVDGMGELAKLIELVPMGVEVAVRLHLGIPGAAYDFGEKFGEGPAEAAVLLRAVKAAGFTPAMTFHPGTQCADPSAWARYIEACAAVSREAGVRLARLNVGGGFPANRGRHLPELEEIFDTIHLVRDEAFGAEAPALVCEPGRAMVADAFSLAVQVKAMRSCGALFLNDGIYGALSEAPLMGAVERLRVVAPDGGLRGGAPVARVLYGPTCDSVDRLPDPVALPGKIAEGDYILFDGMGAYSTVTATRFNGYGGYEIATVRGR</sequence>
<dbReference type="InterPro" id="IPR009006">
    <property type="entry name" value="Ala_racemase/Decarboxylase_C"/>
</dbReference>
<accession>A0ABQ5LSV5</accession>
<keyword evidence="4" id="KW-0456">Lyase</keyword>
<keyword evidence="3" id="KW-0663">Pyridoxal phosphate</keyword>
<dbReference type="SUPFAM" id="SSF51419">
    <property type="entry name" value="PLP-binding barrel"/>
    <property type="match status" value="1"/>
</dbReference>
<feature type="domain" description="Orn/DAP/Arg decarboxylase 2 N-terminal" evidence="8">
    <location>
        <begin position="34"/>
        <end position="261"/>
    </location>
</feature>
<dbReference type="PROSITE" id="PS00878">
    <property type="entry name" value="ODR_DC_2_1"/>
    <property type="match status" value="1"/>
</dbReference>
<dbReference type="InterPro" id="IPR000183">
    <property type="entry name" value="Orn/DAP/Arg_de-COase"/>
</dbReference>
<dbReference type="InterPro" id="IPR002433">
    <property type="entry name" value="Orn_de-COase"/>
</dbReference>
<evidence type="ECO:0000256" key="1">
    <source>
        <dbReference type="ARBA" id="ARBA00001933"/>
    </source>
</evidence>
<comment type="similarity">
    <text evidence="2">Belongs to the Orn/Lys/Arg decarboxylase class-II family.</text>
</comment>
<dbReference type="Pfam" id="PF02784">
    <property type="entry name" value="Orn_Arg_deC_N"/>
    <property type="match status" value="1"/>
</dbReference>
<dbReference type="PRINTS" id="PR01179">
    <property type="entry name" value="ODADCRBXLASE"/>
</dbReference>
<dbReference type="PANTHER" id="PTHR11482">
    <property type="entry name" value="ARGININE/DIAMINOPIMELATE/ORNITHINE DECARBOXYLASE"/>
    <property type="match status" value="1"/>
</dbReference>
<evidence type="ECO:0000256" key="3">
    <source>
        <dbReference type="ARBA" id="ARBA00022898"/>
    </source>
</evidence>
<evidence type="ECO:0000256" key="2">
    <source>
        <dbReference type="ARBA" id="ARBA00008872"/>
    </source>
</evidence>
<evidence type="ECO:0000313" key="9">
    <source>
        <dbReference type="EMBL" id="GKY87172.1"/>
    </source>
</evidence>
<dbReference type="Gene3D" id="3.20.20.10">
    <property type="entry name" value="Alanine racemase"/>
    <property type="match status" value="1"/>
</dbReference>
<dbReference type="Proteomes" id="UP001144205">
    <property type="component" value="Unassembled WGS sequence"/>
</dbReference>
<evidence type="ECO:0000313" key="10">
    <source>
        <dbReference type="Proteomes" id="UP001144205"/>
    </source>
</evidence>
<organism evidence="9 10">
    <name type="scientific">Sinisalibacter aestuarii</name>
    <dbReference type="NCBI Taxonomy" id="2949426"/>
    <lineage>
        <taxon>Bacteria</taxon>
        <taxon>Pseudomonadati</taxon>
        <taxon>Pseudomonadota</taxon>
        <taxon>Alphaproteobacteria</taxon>
        <taxon>Rhodobacterales</taxon>
        <taxon>Roseobacteraceae</taxon>
        <taxon>Sinisalibacter</taxon>
    </lineage>
</organism>
<evidence type="ECO:0000256" key="6">
    <source>
        <dbReference type="ARBA" id="ARBA00034138"/>
    </source>
</evidence>
<evidence type="ECO:0000259" key="8">
    <source>
        <dbReference type="Pfam" id="PF02784"/>
    </source>
</evidence>
<evidence type="ECO:0000256" key="5">
    <source>
        <dbReference type="ARBA" id="ARBA00034115"/>
    </source>
</evidence>
<dbReference type="PANTHER" id="PTHR11482:SF6">
    <property type="entry name" value="ORNITHINE DECARBOXYLASE 1-RELATED"/>
    <property type="match status" value="1"/>
</dbReference>
<dbReference type="CDD" id="cd00622">
    <property type="entry name" value="PLPDE_III_ODC"/>
    <property type="match status" value="1"/>
</dbReference>
<comment type="pathway">
    <text evidence="5">Amine and polyamine biosynthesis; putrescine biosynthesis via L-ornithine pathway; putrescine from L-ornithine: step 1/1.</text>
</comment>
<dbReference type="EMBL" id="BROH01000002">
    <property type="protein sequence ID" value="GKY87172.1"/>
    <property type="molecule type" value="Genomic_DNA"/>
</dbReference>
<dbReference type="EC" id="4.1.1.17" evidence="6"/>
<reference evidence="9" key="1">
    <citation type="journal article" date="2023" name="Int. J. Syst. Evol. Microbiol.">
        <title>Sinisalibacter aestuarii sp. nov., isolated from estuarine sediment of the Arakawa River.</title>
        <authorList>
            <person name="Arafat S.T."/>
            <person name="Hirano S."/>
            <person name="Sato A."/>
            <person name="Takeuchi K."/>
            <person name="Yasuda T."/>
            <person name="Terahara T."/>
            <person name="Hamada M."/>
            <person name="Kobayashi T."/>
        </authorList>
    </citation>
    <scope>NUCLEOTIDE SEQUENCE</scope>
    <source>
        <strain evidence="9">B-399</strain>
    </source>
</reference>
<dbReference type="RefSeq" id="WP_281841165.1">
    <property type="nucleotide sequence ID" value="NZ_BROH01000002.1"/>
</dbReference>
<comment type="cofactor">
    <cofactor evidence="1">
        <name>pyridoxal 5'-phosphate</name>
        <dbReference type="ChEBI" id="CHEBI:597326"/>
    </cofactor>
</comment>
<gene>
    <name evidence="9" type="ORF">STA1M1_10410</name>
</gene>
<dbReference type="SUPFAM" id="SSF50621">
    <property type="entry name" value="Alanine racemase C-terminal domain-like"/>
    <property type="match status" value="1"/>
</dbReference>
<evidence type="ECO:0000256" key="4">
    <source>
        <dbReference type="ARBA" id="ARBA00023239"/>
    </source>
</evidence>
<protein>
    <recommendedName>
        <fullName evidence="6">ornithine decarboxylase</fullName>
        <ecNumber evidence="6">4.1.1.17</ecNumber>
    </recommendedName>
</protein>
<comment type="catalytic activity">
    <reaction evidence="7">
        <text>L-ornithine + H(+) = putrescine + CO2</text>
        <dbReference type="Rhea" id="RHEA:22964"/>
        <dbReference type="ChEBI" id="CHEBI:15378"/>
        <dbReference type="ChEBI" id="CHEBI:16526"/>
        <dbReference type="ChEBI" id="CHEBI:46911"/>
        <dbReference type="ChEBI" id="CHEBI:326268"/>
        <dbReference type="EC" id="4.1.1.17"/>
    </reaction>
</comment>
<keyword evidence="10" id="KW-1185">Reference proteome</keyword>
<comment type="caution">
    <text evidence="9">The sequence shown here is derived from an EMBL/GenBank/DDBJ whole genome shotgun (WGS) entry which is preliminary data.</text>
</comment>
<evidence type="ECO:0000256" key="7">
    <source>
        <dbReference type="ARBA" id="ARBA00049127"/>
    </source>
</evidence>
<dbReference type="InterPro" id="IPR029066">
    <property type="entry name" value="PLP-binding_barrel"/>
</dbReference>
<name>A0ABQ5LSV5_9RHOB</name>
<dbReference type="InterPro" id="IPR022644">
    <property type="entry name" value="De-COase2_N"/>
</dbReference>
<proteinExistence type="inferred from homology"/>
<dbReference type="InterPro" id="IPR022653">
    <property type="entry name" value="De-COase2_pyr-phos_BS"/>
</dbReference>